<dbReference type="InterPro" id="IPR002347">
    <property type="entry name" value="SDR_fam"/>
</dbReference>
<dbReference type="RefSeq" id="WP_283174568.1">
    <property type="nucleotide sequence ID" value="NZ_JAPNOA010000039.1"/>
</dbReference>
<dbReference type="Proteomes" id="UP001150830">
    <property type="component" value="Unassembled WGS sequence"/>
</dbReference>
<evidence type="ECO:0000256" key="1">
    <source>
        <dbReference type="ARBA" id="ARBA00006484"/>
    </source>
</evidence>
<gene>
    <name evidence="3" type="ORF">OUO13_14280</name>
</gene>
<dbReference type="GO" id="GO:0016020">
    <property type="term" value="C:membrane"/>
    <property type="evidence" value="ECO:0007669"/>
    <property type="project" value="TreeGrafter"/>
</dbReference>
<accession>A0A9X3EFM7</accession>
<dbReference type="NCBIfam" id="NF005489">
    <property type="entry name" value="PRK07102.1"/>
    <property type="match status" value="1"/>
</dbReference>
<dbReference type="InterPro" id="IPR020904">
    <property type="entry name" value="Sc_DH/Rdtase_CS"/>
</dbReference>
<evidence type="ECO:0000313" key="4">
    <source>
        <dbReference type="Proteomes" id="UP001150830"/>
    </source>
</evidence>
<dbReference type="EMBL" id="JAPNOA010000039">
    <property type="protein sequence ID" value="MCY0966360.1"/>
    <property type="molecule type" value="Genomic_DNA"/>
</dbReference>
<dbReference type="SUPFAM" id="SSF51735">
    <property type="entry name" value="NAD(P)-binding Rossmann-fold domains"/>
    <property type="match status" value="1"/>
</dbReference>
<dbReference type="PROSITE" id="PS51257">
    <property type="entry name" value="PROKAR_LIPOPROTEIN"/>
    <property type="match status" value="1"/>
</dbReference>
<dbReference type="PRINTS" id="PR00081">
    <property type="entry name" value="GDHRDH"/>
</dbReference>
<keyword evidence="4" id="KW-1185">Reference proteome</keyword>
<comment type="caution">
    <text evidence="3">The sequence shown here is derived from an EMBL/GenBank/DDBJ whole genome shotgun (WGS) entry which is preliminary data.</text>
</comment>
<proteinExistence type="inferred from homology"/>
<evidence type="ECO:0000313" key="3">
    <source>
        <dbReference type="EMBL" id="MCY0966360.1"/>
    </source>
</evidence>
<dbReference type="AlphaFoldDB" id="A0A9X3EFM7"/>
<dbReference type="InterPro" id="IPR036291">
    <property type="entry name" value="NAD(P)-bd_dom_sf"/>
</dbReference>
<organism evidence="3 4">
    <name type="scientific">Parathalassolituus penaei</name>
    <dbReference type="NCBI Taxonomy" id="2997323"/>
    <lineage>
        <taxon>Bacteria</taxon>
        <taxon>Pseudomonadati</taxon>
        <taxon>Pseudomonadota</taxon>
        <taxon>Gammaproteobacteria</taxon>
        <taxon>Oceanospirillales</taxon>
        <taxon>Oceanospirillaceae</taxon>
        <taxon>Parathalassolituus</taxon>
    </lineage>
</organism>
<dbReference type="Gene3D" id="3.40.50.720">
    <property type="entry name" value="NAD(P)-binding Rossmann-like Domain"/>
    <property type="match status" value="1"/>
</dbReference>
<dbReference type="GO" id="GO:0016491">
    <property type="term" value="F:oxidoreductase activity"/>
    <property type="evidence" value="ECO:0007669"/>
    <property type="project" value="UniProtKB-KW"/>
</dbReference>
<reference evidence="3" key="1">
    <citation type="submission" date="2022-11" db="EMBL/GenBank/DDBJ databases">
        <title>Parathalassolutuus dongxingensis gen. nov., sp. nov., a novel member of family Oceanospirillaceae isolated from a coastal shrimp pond in Guangxi, China.</title>
        <authorList>
            <person name="Chen H."/>
        </authorList>
    </citation>
    <scope>NUCLEOTIDE SEQUENCE</scope>
    <source>
        <strain evidence="3">G-43</strain>
    </source>
</reference>
<name>A0A9X3EFM7_9GAMM</name>
<evidence type="ECO:0000256" key="2">
    <source>
        <dbReference type="ARBA" id="ARBA00023002"/>
    </source>
</evidence>
<dbReference type="PANTHER" id="PTHR44196">
    <property type="entry name" value="DEHYDROGENASE/REDUCTASE SDR FAMILY MEMBER 7B"/>
    <property type="match status" value="1"/>
</dbReference>
<dbReference type="Pfam" id="PF00106">
    <property type="entry name" value="adh_short"/>
    <property type="match status" value="1"/>
</dbReference>
<dbReference type="PANTHER" id="PTHR44196:SF3">
    <property type="entry name" value="SHORT CHAIN DEHYDROGENASE FAMILY PROTEIN"/>
    <property type="match status" value="1"/>
</dbReference>
<dbReference type="PROSITE" id="PS00061">
    <property type="entry name" value="ADH_SHORT"/>
    <property type="match status" value="1"/>
</dbReference>
<keyword evidence="2" id="KW-0560">Oxidoreductase</keyword>
<protein>
    <submittedName>
        <fullName evidence="3">SDR family oxidoreductase</fullName>
    </submittedName>
</protein>
<sequence length="247" mass="26723">MNRILIIGATSAIAAACAREWLGRGPCRFVLVGRNEERLQQLQQDLQARGAEQVDCLTLDLGDTSRHGIVIAEASQRLGQIDIALVAPGTLPDQNRCQQDASVAVQEFSTNATAVISLLTPLANQLEQQRCGSLAVISSVAGDRGRASNYLYGAAKAALSAFTSGLMARLAKSGVAVTLIKPGFVRTPMTAGLPLPEKLVATPEQVARQIVEGVQRRRTCLYTPGFWRYIMLIIRLIPDVIFRRLSL</sequence>
<comment type="similarity">
    <text evidence="1">Belongs to the short-chain dehydrogenases/reductases (SDR) family.</text>
</comment>